<gene>
    <name evidence="3" type="primary">VvCHDh000004_866</name>
    <name evidence="3" type="ORF">CK203_072478</name>
</gene>
<dbReference type="PANTHER" id="PTHR33116:SF78">
    <property type="entry name" value="OS12G0587133 PROTEIN"/>
    <property type="match status" value="1"/>
</dbReference>
<evidence type="ECO:0000313" key="4">
    <source>
        <dbReference type="Proteomes" id="UP000288805"/>
    </source>
</evidence>
<feature type="domain" description="Reverse transcriptase zinc-binding" evidence="2">
    <location>
        <begin position="294"/>
        <end position="339"/>
    </location>
</feature>
<proteinExistence type="predicted"/>
<dbReference type="Proteomes" id="UP000288805">
    <property type="component" value="Unassembled WGS sequence"/>
</dbReference>
<dbReference type="Pfam" id="PF13966">
    <property type="entry name" value="zf-RVT"/>
    <property type="match status" value="1"/>
</dbReference>
<organism evidence="3 4">
    <name type="scientific">Vitis vinifera</name>
    <name type="common">Grape</name>
    <dbReference type="NCBI Taxonomy" id="29760"/>
    <lineage>
        <taxon>Eukaryota</taxon>
        <taxon>Viridiplantae</taxon>
        <taxon>Streptophyta</taxon>
        <taxon>Embryophyta</taxon>
        <taxon>Tracheophyta</taxon>
        <taxon>Spermatophyta</taxon>
        <taxon>Magnoliopsida</taxon>
        <taxon>eudicotyledons</taxon>
        <taxon>Gunneridae</taxon>
        <taxon>Pentapetalae</taxon>
        <taxon>rosids</taxon>
        <taxon>Vitales</taxon>
        <taxon>Vitaceae</taxon>
        <taxon>Viteae</taxon>
        <taxon>Vitis</taxon>
    </lineage>
</organism>
<dbReference type="InterPro" id="IPR011249">
    <property type="entry name" value="Metalloenz_LuxS/M16"/>
</dbReference>
<dbReference type="SUPFAM" id="SSF56219">
    <property type="entry name" value="DNase I-like"/>
    <property type="match status" value="1"/>
</dbReference>
<dbReference type="InterPro" id="IPR026960">
    <property type="entry name" value="RVT-Znf"/>
</dbReference>
<dbReference type="SUPFAM" id="SSF63411">
    <property type="entry name" value="LuxS/MPP-like metallohydrolase"/>
    <property type="match status" value="1"/>
</dbReference>
<dbReference type="EMBL" id="QGNW01001077">
    <property type="protein sequence ID" value="RVW56407.1"/>
    <property type="molecule type" value="Genomic_DNA"/>
</dbReference>
<sequence>MLSGLTWRNTWRQLSRELWLREGDRNRVTFIVWQCTPKEESMDRIKINGCGLEEQEVRTGIVDAFKQLLTEDSEWKADIGGLRTGWLHCGFLAMLLEFVKEEILEMFKEFHAQNSFLKSLNNTFLLKGLRQGDPLSPYLFVMGMEVLSGLIGGLWRGDYFWASYPQSTWSYPWGANKASFLWDGVEERVRWKLALWKRQYISKGGRITLIKREGGAWLEEASPLEQSIAWHRIRFWTDPWCGGVELSLRFPQLYAVAAHRNATVGEMWDQNSGQGGWNLRFLEISTIGSWTGSAWGKVLTLDRLHKRGWQLRNRCFLCGSEEENVNHLLIHCTVARVLWGIVLGLFGAQWVFPRNYKGGSISWKGSLWWSGDVLPYRLLGVETFLPLGASYTFQNYYLKGFLIPRLPFPLSKQTDDHVIRWVSIQIVTTESLSLLMEGRGSLHFFLKARGWVTSISAGVGNEGMQQSSIAYIFSMSIHLTDSGLEKIFSGVYGPTVKVEREDFLSELGAIRGLWNELWCVAGDFNMIRFPSERSKGGRMSPTMRRFSEVVEELELKDLPLQGGLFTWSGGLNNRLKSRIDRFLIYEDWEVHFQGAVQAVLARPVSDHSPILLDGGGMRRGPTPFRFENMWYKEEGFKEVLRKWWEGIQVSGSASYILTEKLKALKPILRSWNKDVFGQIESKKQDAWNLMDYWDKEERFRSLLLEEEEARKEAREMYKKWVLLEEVSWRQKVKVNGRWLTEESEIKKEVSRAFQGMLVDPGDWKPGIDGLNFERLEEVDVEGLEKPFSEEEVFGALSGCCGEKAPDPNMLIPKKGGAEDLKDFRSISLVGGLYKWLAKVLANNMKGMLANVISTSQNAFVEGQQIMDAVLIANEAIDSILKSNRGAILCKLDIEKAYDDVDWSFLLASSKGLRQGDPLSPYLFVVVMEAFSCLLKRAVAGGYLTLCSVRGRRGEGVQISHLLVKSEFRKSELIPIGKVENVEELADEFSYKVGNLPSTYLGMPLGVPFKSVGAWDGIEERIRKRLAMWKRQYISKGGRITLSNLPIYFMSLFQLPRVVRMRLEQIQSDFLWGGGALEQKPHLVRWPIVCVDKSKGGLGVKSLGSFNRALLGKWVWRFANEKKVLWNQVIRRKYGEERGGWRSYEAREAYGVGLWKAISKMGQLGTPLFGFVVGDGKNAWVNEVWTAERERGGNWTPCFNRPFNDWEMEKVGRLLCCLDGKMVRVDEEDRVRWMDSKGGAFWVKSLYRALQPVSIASLRRLFGILMCAFCAKRVGSRLTTSSFIVKEQGKCGRCSSLVLEFLGSFLIRFAEEQPQDDYAAELSGYVSLLASDCLFRVNNLRPYI</sequence>
<accession>A0A438F8Y1</accession>
<reference evidence="3 4" key="1">
    <citation type="journal article" date="2018" name="PLoS Genet.">
        <title>Population sequencing reveals clonal diversity and ancestral inbreeding in the grapevine cultivar Chardonnay.</title>
        <authorList>
            <person name="Roach M.J."/>
            <person name="Johnson D.L."/>
            <person name="Bohlmann J."/>
            <person name="van Vuuren H.J."/>
            <person name="Jones S.J."/>
            <person name="Pretorius I.S."/>
            <person name="Schmidt S.A."/>
            <person name="Borneman A.R."/>
        </authorList>
    </citation>
    <scope>NUCLEOTIDE SEQUENCE [LARGE SCALE GENOMIC DNA]</scope>
    <source>
        <strain evidence="4">cv. Chardonnay</strain>
        <tissue evidence="3">Leaf</tissue>
    </source>
</reference>
<dbReference type="Pfam" id="PF00078">
    <property type="entry name" value="RVT_1"/>
    <property type="match status" value="1"/>
</dbReference>
<feature type="domain" description="Reverse transcriptase" evidence="1">
    <location>
        <begin position="811"/>
        <end position="937"/>
    </location>
</feature>
<protein>
    <submittedName>
        <fullName evidence="3">Putative ribonuclease H protein</fullName>
    </submittedName>
</protein>
<evidence type="ECO:0000313" key="3">
    <source>
        <dbReference type="EMBL" id="RVW56407.1"/>
    </source>
</evidence>
<dbReference type="Gene3D" id="3.60.10.10">
    <property type="entry name" value="Endonuclease/exonuclease/phosphatase"/>
    <property type="match status" value="1"/>
</dbReference>
<dbReference type="InterPro" id="IPR036691">
    <property type="entry name" value="Endo/exonu/phosph_ase_sf"/>
</dbReference>
<evidence type="ECO:0000259" key="2">
    <source>
        <dbReference type="Pfam" id="PF13966"/>
    </source>
</evidence>
<name>A0A438F8Y1_VITVI</name>
<evidence type="ECO:0000259" key="1">
    <source>
        <dbReference type="Pfam" id="PF00078"/>
    </source>
</evidence>
<dbReference type="InterPro" id="IPR000477">
    <property type="entry name" value="RT_dom"/>
</dbReference>
<dbReference type="GO" id="GO:0046872">
    <property type="term" value="F:metal ion binding"/>
    <property type="evidence" value="ECO:0007669"/>
    <property type="project" value="InterPro"/>
</dbReference>
<dbReference type="PANTHER" id="PTHR33116">
    <property type="entry name" value="REVERSE TRANSCRIPTASE ZINC-BINDING DOMAIN-CONTAINING PROTEIN-RELATED-RELATED"/>
    <property type="match status" value="1"/>
</dbReference>
<comment type="caution">
    <text evidence="3">The sequence shown here is derived from an EMBL/GenBank/DDBJ whole genome shotgun (WGS) entry which is preliminary data.</text>
</comment>
<dbReference type="CDD" id="cd01650">
    <property type="entry name" value="RT_nLTR_like"/>
    <property type="match status" value="1"/>
</dbReference>